<feature type="chain" id="PRO_5001605424" evidence="1">
    <location>
        <begin position="26"/>
        <end position="131"/>
    </location>
</feature>
<protein>
    <submittedName>
        <fullName evidence="2">Uncharacterized protein</fullName>
    </submittedName>
</protein>
<feature type="signal peptide" evidence="1">
    <location>
        <begin position="1"/>
        <end position="25"/>
    </location>
</feature>
<sequence>MRNQIAIVVSHILLHLLGSLTVTDTQNTTGVVEGPSTSAKLVEVCEKVLGGPQIIILWNHFPQNEVVPVLEALRSEKGIRILDVIEKQFRKGEQDFARCHTIFYTNNNCGKRRTGQKIYTNNRYAFRTKGD</sequence>
<proteinExistence type="predicted"/>
<dbReference type="AlphaFoldDB" id="A0A061QS14"/>
<evidence type="ECO:0000313" key="2">
    <source>
        <dbReference type="EMBL" id="JAC61225.1"/>
    </source>
</evidence>
<accession>A0A061QS14</accession>
<name>A0A061QS14_9CHLO</name>
<feature type="non-terminal residue" evidence="2">
    <location>
        <position position="131"/>
    </location>
</feature>
<dbReference type="EMBL" id="GBEZ01025918">
    <property type="protein sequence ID" value="JAC61225.1"/>
    <property type="molecule type" value="Transcribed_RNA"/>
</dbReference>
<gene>
    <name evidence="2" type="ORF">TSPGSL018_26822</name>
</gene>
<evidence type="ECO:0000256" key="1">
    <source>
        <dbReference type="SAM" id="SignalP"/>
    </source>
</evidence>
<organism evidence="2">
    <name type="scientific">Tetraselmis sp. GSL018</name>
    <dbReference type="NCBI Taxonomy" id="582737"/>
    <lineage>
        <taxon>Eukaryota</taxon>
        <taxon>Viridiplantae</taxon>
        <taxon>Chlorophyta</taxon>
        <taxon>core chlorophytes</taxon>
        <taxon>Chlorodendrophyceae</taxon>
        <taxon>Chlorodendrales</taxon>
        <taxon>Chlorodendraceae</taxon>
        <taxon>Tetraselmis</taxon>
    </lineage>
</organism>
<reference evidence="2" key="1">
    <citation type="submission" date="2014-05" db="EMBL/GenBank/DDBJ databases">
        <title>The transcriptome of the halophilic microalga Tetraselmis sp. GSL018 isolated from the Great Salt Lake, Utah.</title>
        <authorList>
            <person name="Jinkerson R.E."/>
            <person name="D'Adamo S."/>
            <person name="Posewitz M.C."/>
        </authorList>
    </citation>
    <scope>NUCLEOTIDE SEQUENCE</scope>
    <source>
        <strain evidence="2">GSL018</strain>
    </source>
</reference>
<keyword evidence="1" id="KW-0732">Signal</keyword>